<dbReference type="eggNOG" id="COG1538">
    <property type="taxonomic scope" value="Bacteria"/>
</dbReference>
<name>H0UQQ4_9BACT</name>
<protein>
    <submittedName>
        <fullName evidence="2">Outer membrane protein</fullName>
    </submittedName>
</protein>
<dbReference type="RefSeq" id="WP_006584312.1">
    <property type="nucleotide sequence ID" value="NZ_CM001377.1"/>
</dbReference>
<keyword evidence="1" id="KW-0732">Signal</keyword>
<keyword evidence="3" id="KW-1185">Reference proteome</keyword>
<dbReference type="STRING" id="926567.TheveDRAFT_1700"/>
<dbReference type="OrthoDB" id="7054537at2"/>
<evidence type="ECO:0000256" key="1">
    <source>
        <dbReference type="SAM" id="SignalP"/>
    </source>
</evidence>
<dbReference type="Gene3D" id="1.20.1600.10">
    <property type="entry name" value="Outer membrane efflux proteins (OEP)"/>
    <property type="match status" value="1"/>
</dbReference>
<organism evidence="2 3">
    <name type="scientific">Thermanaerovibrio velox DSM 12556</name>
    <dbReference type="NCBI Taxonomy" id="926567"/>
    <lineage>
        <taxon>Bacteria</taxon>
        <taxon>Thermotogati</taxon>
        <taxon>Synergistota</taxon>
        <taxon>Synergistia</taxon>
        <taxon>Synergistales</taxon>
        <taxon>Synergistaceae</taxon>
        <taxon>Thermanaerovibrio</taxon>
    </lineage>
</organism>
<evidence type="ECO:0000313" key="3">
    <source>
        <dbReference type="Proteomes" id="UP000005730"/>
    </source>
</evidence>
<dbReference type="Proteomes" id="UP000005730">
    <property type="component" value="Chromosome"/>
</dbReference>
<feature type="chain" id="PRO_5003542067" evidence="1">
    <location>
        <begin position="20"/>
        <end position="739"/>
    </location>
</feature>
<reference evidence="2 3" key="1">
    <citation type="submission" date="2011-10" db="EMBL/GenBank/DDBJ databases">
        <title>The Noncontiguous Finished genome of Thermanaerovibrio velox DSM 12556.</title>
        <authorList>
            <consortium name="US DOE Joint Genome Institute (JGI-PGF)"/>
            <person name="Lucas S."/>
            <person name="Copeland A."/>
            <person name="Lapidus A."/>
            <person name="Glavina del Rio T."/>
            <person name="Dalin E."/>
            <person name="Tice H."/>
            <person name="Bruce D."/>
            <person name="Goodwin L."/>
            <person name="Pitluck S."/>
            <person name="Peters L."/>
            <person name="Mikhailova N."/>
            <person name="Teshima H."/>
            <person name="Kyrpides N."/>
            <person name="Mavromatis K."/>
            <person name="Ivanova N."/>
            <person name="Markowitz V."/>
            <person name="Cheng J.-F."/>
            <person name="Hugenholtz P."/>
            <person name="Woyke T."/>
            <person name="Wu D."/>
            <person name="Spring S."/>
            <person name="Brambilla E.-M."/>
            <person name="Klenk H.-P."/>
            <person name="Eisen J.A."/>
        </authorList>
    </citation>
    <scope>NUCLEOTIDE SEQUENCE [LARGE SCALE GENOMIC DNA]</scope>
    <source>
        <strain evidence="2 3">DSM 12556</strain>
    </source>
</reference>
<dbReference type="EMBL" id="CM001377">
    <property type="protein sequence ID" value="EHM10818.1"/>
    <property type="molecule type" value="Genomic_DNA"/>
</dbReference>
<dbReference type="AlphaFoldDB" id="H0UQQ4"/>
<feature type="signal peptide" evidence="1">
    <location>
        <begin position="1"/>
        <end position="19"/>
    </location>
</feature>
<dbReference type="HOGENOM" id="CLU_380749_0_0_0"/>
<sequence>MVFRLAFLLVLLFVPAVSASPLTLPELEARVPLGLEVLKASEELAAAHLALEAVRERSGAWFFAELSARGVNEPLSRSGSSQVEGYSSYSLRVGTRLPLFGSWHKERIAEAEARLAELEALRRFYYVKRANLTALRKAWVSLWTARRRMEVLNGFLALEGRFIPVMEARASQGFLLESDLMEMKSWFLLARREAAASKAVEDAALGVIRRSAGILNPLPLDLDVGVPPMKPVSLSCDEALRIAREFSGELKAMRDAADLRSSLVGHRARGQYDSYLQGGFQITKESPGRYGEEAFVSLSFAFPEGEPKAASLEASAEIRRLNALEAEMSAHRMGLESYLAEGSSKFRYALAQGEFSLARLKAALEALRTARLRHGAIPGDTAERLLRAHLDVMNSALALIDAEGTGAQYHAELLEVLEDPGIPSQAPGQVWAVTPMALHAEGERLISLWFSGLSSFKAPSNGTGTYDRDVAANRSKPSADTVPLGAYMWGGDGLLKGGLHVLEEANALGITALRVSFTSQGVREILKNQGARNNLIEALRRASDMGIKIELCLGDPWWITPEGRPHLVSLVSSLRDLPFEGLHLDLEPDQLEAVTPGNRVKYLRETLESVRAAACASPWRVSMAIHPRYLEGEFLPETLGLLKVSGVQDVTCMIYVSNPLAAAERMERLVRAAGAVGLSMAVSVERGGPPDESFYPLGRMGLFSGVLPKLKERLAGSVSGIWIQSLEDLLSMPEGGGPR</sequence>
<evidence type="ECO:0000313" key="2">
    <source>
        <dbReference type="EMBL" id="EHM10818.1"/>
    </source>
</evidence>
<proteinExistence type="predicted"/>
<accession>H0UQQ4</accession>
<gene>
    <name evidence="2" type="ORF">TheveDRAFT_1700</name>
</gene>
<dbReference type="SUPFAM" id="SSF56954">
    <property type="entry name" value="Outer membrane efflux proteins (OEP)"/>
    <property type="match status" value="1"/>
</dbReference>